<feature type="non-terminal residue" evidence="1">
    <location>
        <position position="1"/>
    </location>
</feature>
<sequence>LCVFNKKEAAPPDIQGLVCTASKKINDGTV</sequence>
<reference evidence="1" key="1">
    <citation type="journal article" date="2012" name="PLoS ONE">
        <title>Gene sets for utilization of primary and secondary nutrition supplies in the distal gut of endangered iberian lynx.</title>
        <authorList>
            <person name="Alcaide M."/>
            <person name="Messina E."/>
            <person name="Richter M."/>
            <person name="Bargiela R."/>
            <person name="Peplies J."/>
            <person name="Huws S.A."/>
            <person name="Newbold C.J."/>
            <person name="Golyshin P.N."/>
            <person name="Simon M.A."/>
            <person name="Lopez G."/>
            <person name="Yakimov M.M."/>
            <person name="Ferrer M."/>
        </authorList>
    </citation>
    <scope>NUCLEOTIDE SEQUENCE</scope>
</reference>
<dbReference type="AlphaFoldDB" id="J9F7E5"/>
<accession>J9F7E5</accession>
<name>J9F7E5_9ZZZZ</name>
<evidence type="ECO:0000313" key="1">
    <source>
        <dbReference type="EMBL" id="EJW90821.1"/>
    </source>
</evidence>
<proteinExistence type="predicted"/>
<comment type="caution">
    <text evidence="1">The sequence shown here is derived from an EMBL/GenBank/DDBJ whole genome shotgun (WGS) entry which is preliminary data.</text>
</comment>
<gene>
    <name evidence="1" type="ORF">EVA_21073</name>
</gene>
<dbReference type="EMBL" id="AMCI01008585">
    <property type="protein sequence ID" value="EJW90821.1"/>
    <property type="molecule type" value="Genomic_DNA"/>
</dbReference>
<organism evidence="1">
    <name type="scientific">gut metagenome</name>
    <dbReference type="NCBI Taxonomy" id="749906"/>
    <lineage>
        <taxon>unclassified sequences</taxon>
        <taxon>metagenomes</taxon>
        <taxon>organismal metagenomes</taxon>
    </lineage>
</organism>
<protein>
    <submittedName>
        <fullName evidence="1">Uncharacterized protein</fullName>
    </submittedName>
</protein>